<dbReference type="EMBL" id="JAENGY010001289">
    <property type="protein sequence ID" value="KAG6950533.1"/>
    <property type="molecule type" value="Genomic_DNA"/>
</dbReference>
<feature type="region of interest" description="Disordered" evidence="1">
    <location>
        <begin position="64"/>
        <end position="126"/>
    </location>
</feature>
<protein>
    <submittedName>
        <fullName evidence="2">Uncharacterized protein</fullName>
    </submittedName>
</protein>
<feature type="compositionally biased region" description="Basic residues" evidence="1">
    <location>
        <begin position="92"/>
        <end position="101"/>
    </location>
</feature>
<sequence length="158" mass="17963">MSKETATRGARHDRHVGPQQCQYPGGSCTNERTLKKNGKRHWLCAEHRDQQNAMQRDLYRRTVNKTKKKRAKEKENATQEKEKTKMQDTARKKEKVKRVHSSPHIVEKPAASTPAAAPDSTSDDDVATAWVELPRVELPTTNELLGVSVPRLRKVDKS</sequence>
<keyword evidence="3" id="KW-1185">Reference proteome</keyword>
<reference evidence="2" key="1">
    <citation type="submission" date="2021-01" db="EMBL/GenBank/DDBJ databases">
        <title>Phytophthora aleatoria, a newly-described species from Pinus radiata is distinct from Phytophthora cactorum isolates based on comparative genomics.</title>
        <authorList>
            <person name="Mcdougal R."/>
            <person name="Panda P."/>
            <person name="Williams N."/>
            <person name="Studholme D.J."/>
        </authorList>
    </citation>
    <scope>NUCLEOTIDE SEQUENCE</scope>
    <source>
        <strain evidence="2">NZFS 4037</strain>
    </source>
</reference>
<feature type="region of interest" description="Disordered" evidence="1">
    <location>
        <begin position="1"/>
        <end position="33"/>
    </location>
</feature>
<gene>
    <name evidence="2" type="ORF">JG688_00014109</name>
</gene>
<feature type="compositionally biased region" description="Low complexity" evidence="1">
    <location>
        <begin position="109"/>
        <end position="120"/>
    </location>
</feature>
<name>A0A8J5I8E7_9STRA</name>
<evidence type="ECO:0000313" key="2">
    <source>
        <dbReference type="EMBL" id="KAG6950533.1"/>
    </source>
</evidence>
<evidence type="ECO:0000256" key="1">
    <source>
        <dbReference type="SAM" id="MobiDB-lite"/>
    </source>
</evidence>
<accession>A0A8J5I8E7</accession>
<feature type="compositionally biased region" description="Basic and acidic residues" evidence="1">
    <location>
        <begin position="72"/>
        <end position="91"/>
    </location>
</feature>
<dbReference type="Proteomes" id="UP000709295">
    <property type="component" value="Unassembled WGS sequence"/>
</dbReference>
<dbReference type="AlphaFoldDB" id="A0A8J5I8E7"/>
<evidence type="ECO:0000313" key="3">
    <source>
        <dbReference type="Proteomes" id="UP000709295"/>
    </source>
</evidence>
<organism evidence="2 3">
    <name type="scientific">Phytophthora aleatoria</name>
    <dbReference type="NCBI Taxonomy" id="2496075"/>
    <lineage>
        <taxon>Eukaryota</taxon>
        <taxon>Sar</taxon>
        <taxon>Stramenopiles</taxon>
        <taxon>Oomycota</taxon>
        <taxon>Peronosporomycetes</taxon>
        <taxon>Peronosporales</taxon>
        <taxon>Peronosporaceae</taxon>
        <taxon>Phytophthora</taxon>
    </lineage>
</organism>
<feature type="compositionally biased region" description="Polar residues" evidence="1">
    <location>
        <begin position="19"/>
        <end position="31"/>
    </location>
</feature>
<comment type="caution">
    <text evidence="2">The sequence shown here is derived from an EMBL/GenBank/DDBJ whole genome shotgun (WGS) entry which is preliminary data.</text>
</comment>
<proteinExistence type="predicted"/>
<feature type="region of interest" description="Disordered" evidence="1">
    <location>
        <begin position="139"/>
        <end position="158"/>
    </location>
</feature>